<evidence type="ECO:0000256" key="1">
    <source>
        <dbReference type="PROSITE-ProRule" id="PRU00339"/>
    </source>
</evidence>
<dbReference type="InterPro" id="IPR053209">
    <property type="entry name" value="Gramillin-biosynth_MTr"/>
</dbReference>
<accession>A0ABP1R7G0</accession>
<keyword evidence="1" id="KW-0802">TPR repeat</keyword>
<dbReference type="InterPro" id="IPR046341">
    <property type="entry name" value="SET_dom_sf"/>
</dbReference>
<evidence type="ECO:0000313" key="2">
    <source>
        <dbReference type="EMBL" id="CAL8121812.1"/>
    </source>
</evidence>
<dbReference type="Gene3D" id="1.25.40.10">
    <property type="entry name" value="Tetratricopeptide repeat domain"/>
    <property type="match status" value="1"/>
</dbReference>
<dbReference type="PANTHER" id="PTHR47643:SF2">
    <property type="entry name" value="TPR DOMAIN PROTEIN (AFU_ORTHOLOGUE AFUA_5G12710)"/>
    <property type="match status" value="1"/>
</dbReference>
<dbReference type="PROSITE" id="PS50005">
    <property type="entry name" value="TPR"/>
    <property type="match status" value="1"/>
</dbReference>
<dbReference type="SUPFAM" id="SSF48452">
    <property type="entry name" value="TPR-like"/>
    <property type="match status" value="1"/>
</dbReference>
<dbReference type="Proteomes" id="UP001642540">
    <property type="component" value="Unassembled WGS sequence"/>
</dbReference>
<keyword evidence="3" id="KW-1185">Reference proteome</keyword>
<reference evidence="2 3" key="1">
    <citation type="submission" date="2024-08" db="EMBL/GenBank/DDBJ databases">
        <authorList>
            <person name="Cucini C."/>
            <person name="Frati F."/>
        </authorList>
    </citation>
    <scope>NUCLEOTIDE SEQUENCE [LARGE SCALE GENOMIC DNA]</scope>
</reference>
<feature type="repeat" description="TPR" evidence="1">
    <location>
        <begin position="753"/>
        <end position="786"/>
    </location>
</feature>
<dbReference type="PANTHER" id="PTHR47643">
    <property type="entry name" value="TPR DOMAIN PROTEIN (AFU_ORTHOLOGUE AFUA_5G12710)"/>
    <property type="match status" value="1"/>
</dbReference>
<proteinExistence type="predicted"/>
<dbReference type="InterPro" id="IPR011990">
    <property type="entry name" value="TPR-like_helical_dom_sf"/>
</dbReference>
<dbReference type="EMBL" id="CAXLJM020000066">
    <property type="protein sequence ID" value="CAL8121812.1"/>
    <property type="molecule type" value="Genomic_DNA"/>
</dbReference>
<evidence type="ECO:0000313" key="3">
    <source>
        <dbReference type="Proteomes" id="UP001642540"/>
    </source>
</evidence>
<dbReference type="Gene3D" id="2.170.270.10">
    <property type="entry name" value="SET domain"/>
    <property type="match status" value="1"/>
</dbReference>
<gene>
    <name evidence="2" type="ORF">ODALV1_LOCUS19549</name>
</gene>
<name>A0ABP1R7G0_9HEXA</name>
<comment type="caution">
    <text evidence="2">The sequence shown here is derived from an EMBL/GenBank/DDBJ whole genome shotgun (WGS) entry which is preliminary data.</text>
</comment>
<dbReference type="InterPro" id="IPR019734">
    <property type="entry name" value="TPR_rpt"/>
</dbReference>
<protein>
    <submittedName>
        <fullName evidence="2">Uncharacterized protein</fullName>
    </submittedName>
</protein>
<dbReference type="SMART" id="SM00028">
    <property type="entry name" value="TPR"/>
    <property type="match status" value="3"/>
</dbReference>
<organism evidence="2 3">
    <name type="scientific">Orchesella dallaii</name>
    <dbReference type="NCBI Taxonomy" id="48710"/>
    <lineage>
        <taxon>Eukaryota</taxon>
        <taxon>Metazoa</taxon>
        <taxon>Ecdysozoa</taxon>
        <taxon>Arthropoda</taxon>
        <taxon>Hexapoda</taxon>
        <taxon>Collembola</taxon>
        <taxon>Entomobryomorpha</taxon>
        <taxon>Entomobryoidea</taxon>
        <taxon>Orchesellidae</taxon>
        <taxon>Orchesellinae</taxon>
        <taxon>Orchesella</taxon>
    </lineage>
</organism>
<sequence>MKVAGNMANTSVEAVELEILHRRSDVLSINAAEEFQVLQKPNPLPDFIAESETNQSQFQEDTLPACVFKKHLKLAKNEHQALQTLYDEIELNLSQPNRSPNNGLDVSGLRDEDITDAGSKTNLLLVETNPKECSWTPSSPSDLDLSQRIFLKDVLTNPMNLYSDAFILGKNLALPVLSQLNGTYIFNTVIADHTTTKVARLEITTDVKDAEAFYHKLKHAYIHNLEPDSVVMIQNPSFSKDVAGEGYSVRIEKAKDVHFLSSQHFQTLTIKEKEEFEITSKTSKVSNDIPDNSEASLWVSSNVEAKCTADEWKQWGNEYSVGRFHTQALFCYNIALRLDPDNLEALASRAAALINLGFYSAAREDVEVITVHDPFNTGFVLRKVNCLWGLGKYDEAVEYLNLVLVKLSMQLLQLDKEKDSPHDDVTDLTRKKMFIQRIIVKTEKMIQQQGDVSQINPASYFKTANRIFFDEPEYYKPINVINIGEEKQADASYPKKVIANRTVYSGELLVITKAFSVIFLEETTKVFVELEDELVELTLQKMKLDKPSRESFYKLDGVMKASEKKESDLTHSLSTDKTIDCFSADEVKKLYELHFYSGNIFTPSESTGFRVNKNMGGIWTFPTHIRHACVGGNAVWYTCGNLMFIRAIRDIEAEEEIVMAHIEPTEPLESRLTFMNARGITCSCALCRFEMTEPHQVQVKRLSILNDMRINSLYPPNEWFNELTGNELRKLKRCVDNLSAFRSAFPKLNFPIVDPLYIYGINMMNAGNFDEAIDSFEKAYYVADDTTAVFNLIKLSLHLSYCYTMKKKNRDRNKAKKWFNAMSAYAMLSYGCLEPVKINFKTIFEYLEGKGVASLK</sequence>
<dbReference type="SUPFAM" id="SSF82199">
    <property type="entry name" value="SET domain"/>
    <property type="match status" value="1"/>
</dbReference>